<sequence length="660" mass="71720" precursor="true">MTLIRSLAPALLAAFTLCALSFGQTSPAEAPAATPAGVTEAVRALQNGDYVTAKKLIDRLLIADQMAATVSLREAGQSMEALEAADQALAVPSLSRAERAKLLEDRGRAAFAAAASDSGRAYLFEEALSNFEEAARTGAGVSAAFRASRAARMIGDHATALDLARAGAGWVQAAEERADGLGLDQLYTRTLAEAAFSSYLAAPRETEKEKAARAALFDETRVALEKTIGLAPTDTWAYRELSNLFLWEGRRQESLKALESALAVQPADEAVHTAFVKALGDDAEATARGNGADDAEALQARFDGIIGRYAAFRQIHPENALGYWYGGFEQFYDALNTFETGEGVATDFADAEALFRRCRELNPGYAGACVDFEVLCRNGQGWCAYQAENNEEAIRLFMSSNELRSLEEAQMSGRAAGMEVRLPRGDGTDRLPSALAGLDFVTRRFLADPNDVEALTRAAAIGDMMFELRPENANLANNAGFLNRDAAVLWERFRATDPDPAKAAAGRARAQELMERSYAAYQVAARLVPDDVRVVNDAGLIMTYYLRTDPEAAEAYLLDSVKDGEPQLADPNLGEAEREALNEAWGDAHQNLGILEMTLRDRPAEAKIWFEKALEIGPPSRNWLRSVLPVLDTWIETGEKPAEIETIEARTVWPHNPPRD</sequence>
<feature type="chain" id="PRO_5022062920" evidence="2">
    <location>
        <begin position="22"/>
        <end position="660"/>
    </location>
</feature>
<protein>
    <submittedName>
        <fullName evidence="3">Tetratricopeptide repeat protein</fullName>
    </submittedName>
</protein>
<evidence type="ECO:0000313" key="3">
    <source>
        <dbReference type="EMBL" id="QDV06550.1"/>
    </source>
</evidence>
<name>A0A518ER26_9BACT</name>
<keyword evidence="2" id="KW-0732">Signal</keyword>
<accession>A0A518ER26</accession>
<dbReference type="Proteomes" id="UP000320390">
    <property type="component" value="Chromosome"/>
</dbReference>
<feature type="signal peptide" evidence="2">
    <location>
        <begin position="1"/>
        <end position="21"/>
    </location>
</feature>
<dbReference type="PROSITE" id="PS50005">
    <property type="entry name" value="TPR"/>
    <property type="match status" value="1"/>
</dbReference>
<proteinExistence type="predicted"/>
<organism evidence="3 4">
    <name type="scientific">Saltatorellus ferox</name>
    <dbReference type="NCBI Taxonomy" id="2528018"/>
    <lineage>
        <taxon>Bacteria</taxon>
        <taxon>Pseudomonadati</taxon>
        <taxon>Planctomycetota</taxon>
        <taxon>Planctomycetia</taxon>
        <taxon>Planctomycetia incertae sedis</taxon>
        <taxon>Saltatorellus</taxon>
    </lineage>
</organism>
<reference evidence="3 4" key="1">
    <citation type="submission" date="2019-02" db="EMBL/GenBank/DDBJ databases">
        <title>Deep-cultivation of Planctomycetes and their phenomic and genomic characterization uncovers novel biology.</title>
        <authorList>
            <person name="Wiegand S."/>
            <person name="Jogler M."/>
            <person name="Boedeker C."/>
            <person name="Pinto D."/>
            <person name="Vollmers J."/>
            <person name="Rivas-Marin E."/>
            <person name="Kohn T."/>
            <person name="Peeters S.H."/>
            <person name="Heuer A."/>
            <person name="Rast P."/>
            <person name="Oberbeckmann S."/>
            <person name="Bunk B."/>
            <person name="Jeske O."/>
            <person name="Meyerdierks A."/>
            <person name="Storesund J.E."/>
            <person name="Kallscheuer N."/>
            <person name="Luecker S."/>
            <person name="Lage O.M."/>
            <person name="Pohl T."/>
            <person name="Merkel B.J."/>
            <person name="Hornburger P."/>
            <person name="Mueller R.-W."/>
            <person name="Bruemmer F."/>
            <person name="Labrenz M."/>
            <person name="Spormann A.M."/>
            <person name="Op den Camp H."/>
            <person name="Overmann J."/>
            <person name="Amann R."/>
            <person name="Jetten M.S.M."/>
            <person name="Mascher T."/>
            <person name="Medema M.H."/>
            <person name="Devos D.P."/>
            <person name="Kaster A.-K."/>
            <person name="Ovreas L."/>
            <person name="Rohde M."/>
            <person name="Galperin M.Y."/>
            <person name="Jogler C."/>
        </authorList>
    </citation>
    <scope>NUCLEOTIDE SEQUENCE [LARGE SCALE GENOMIC DNA]</scope>
    <source>
        <strain evidence="3 4">Poly30</strain>
    </source>
</reference>
<dbReference type="InterPro" id="IPR019734">
    <property type="entry name" value="TPR_rpt"/>
</dbReference>
<keyword evidence="1" id="KW-0802">TPR repeat</keyword>
<dbReference type="OrthoDB" id="215821at2"/>
<dbReference type="PANTHER" id="PTHR12558:SF13">
    <property type="entry name" value="CELL DIVISION CYCLE PROTEIN 27 HOMOLOG"/>
    <property type="match status" value="1"/>
</dbReference>
<dbReference type="Gene3D" id="1.25.40.10">
    <property type="entry name" value="Tetratricopeptide repeat domain"/>
    <property type="match status" value="2"/>
</dbReference>
<gene>
    <name evidence="3" type="ORF">Poly30_20600</name>
</gene>
<dbReference type="PANTHER" id="PTHR12558">
    <property type="entry name" value="CELL DIVISION CYCLE 16,23,27"/>
    <property type="match status" value="1"/>
</dbReference>
<dbReference type="SUPFAM" id="SSF48452">
    <property type="entry name" value="TPR-like"/>
    <property type="match status" value="3"/>
</dbReference>
<dbReference type="EMBL" id="CP036434">
    <property type="protein sequence ID" value="QDV06550.1"/>
    <property type="molecule type" value="Genomic_DNA"/>
</dbReference>
<dbReference type="AlphaFoldDB" id="A0A518ER26"/>
<evidence type="ECO:0000256" key="1">
    <source>
        <dbReference type="PROSITE-ProRule" id="PRU00339"/>
    </source>
</evidence>
<dbReference type="InterPro" id="IPR011990">
    <property type="entry name" value="TPR-like_helical_dom_sf"/>
</dbReference>
<feature type="repeat" description="TPR" evidence="1">
    <location>
        <begin position="235"/>
        <end position="268"/>
    </location>
</feature>
<dbReference type="RefSeq" id="WP_145196827.1">
    <property type="nucleotide sequence ID" value="NZ_CP036434.1"/>
</dbReference>
<keyword evidence="4" id="KW-1185">Reference proteome</keyword>
<evidence type="ECO:0000256" key="2">
    <source>
        <dbReference type="SAM" id="SignalP"/>
    </source>
</evidence>
<evidence type="ECO:0000313" key="4">
    <source>
        <dbReference type="Proteomes" id="UP000320390"/>
    </source>
</evidence>